<reference evidence="1" key="1">
    <citation type="submission" date="2019-08" db="EMBL/GenBank/DDBJ databases">
        <authorList>
            <person name="Kucharzyk K."/>
            <person name="Murdoch R.W."/>
            <person name="Higgins S."/>
            <person name="Loffler F."/>
        </authorList>
    </citation>
    <scope>NUCLEOTIDE SEQUENCE</scope>
</reference>
<organism evidence="1">
    <name type="scientific">bioreactor metagenome</name>
    <dbReference type="NCBI Taxonomy" id="1076179"/>
    <lineage>
        <taxon>unclassified sequences</taxon>
        <taxon>metagenomes</taxon>
        <taxon>ecological metagenomes</taxon>
    </lineage>
</organism>
<dbReference type="AlphaFoldDB" id="A0A645DYM0"/>
<name>A0A645DYM0_9ZZZZ</name>
<accession>A0A645DYM0</accession>
<protein>
    <submittedName>
        <fullName evidence="1">Uncharacterized protein</fullName>
    </submittedName>
</protein>
<dbReference type="EMBL" id="VSSQ01040235">
    <property type="protein sequence ID" value="MPM93432.1"/>
    <property type="molecule type" value="Genomic_DNA"/>
</dbReference>
<evidence type="ECO:0000313" key="1">
    <source>
        <dbReference type="EMBL" id="MPM93432.1"/>
    </source>
</evidence>
<sequence length="149" mass="15595">MHVAAFATTQAGGLAVHLGGHCVQVHILGNGEMVWAVSPDHGVVAAQVGAYPDGHRFLAGSQVHFAGHRTGADVESQSLLDLWRELGLEIDLGHGLLVLPDLDHFFVHPQQLFSCRLHRCNASSSMGGVRAAVIGGSGGVQPALPCHCV</sequence>
<proteinExistence type="predicted"/>
<gene>
    <name evidence="1" type="ORF">SDC9_140569</name>
</gene>
<comment type="caution">
    <text evidence="1">The sequence shown here is derived from an EMBL/GenBank/DDBJ whole genome shotgun (WGS) entry which is preliminary data.</text>
</comment>